<proteinExistence type="predicted"/>
<dbReference type="Proteomes" id="UP000215902">
    <property type="component" value="Unassembled WGS sequence"/>
</dbReference>
<dbReference type="AlphaFoldDB" id="A0A267FMS6"/>
<sequence length="89" mass="10260">KLPQGITFCYQLKSLRMVDCCSGKSLFFWDCENCTKVKDFAAFWHNNGGNGRLSCKCCKHFSSNAGCYIVSNCNVCKKFSWHYYMSGRR</sequence>
<gene>
    <name evidence="1" type="ORF">BOX15_Mlig031956g1</name>
</gene>
<evidence type="ECO:0000313" key="1">
    <source>
        <dbReference type="EMBL" id="PAA75081.1"/>
    </source>
</evidence>
<keyword evidence="2" id="KW-1185">Reference proteome</keyword>
<evidence type="ECO:0000313" key="2">
    <source>
        <dbReference type="Proteomes" id="UP000215902"/>
    </source>
</evidence>
<dbReference type="EMBL" id="NIVC01000905">
    <property type="protein sequence ID" value="PAA75081.1"/>
    <property type="molecule type" value="Genomic_DNA"/>
</dbReference>
<protein>
    <submittedName>
        <fullName evidence="1">Uncharacterized protein</fullName>
    </submittedName>
</protein>
<accession>A0A267FMS6</accession>
<name>A0A267FMS6_9PLAT</name>
<feature type="non-terminal residue" evidence="1">
    <location>
        <position position="1"/>
    </location>
</feature>
<organism evidence="1 2">
    <name type="scientific">Macrostomum lignano</name>
    <dbReference type="NCBI Taxonomy" id="282301"/>
    <lineage>
        <taxon>Eukaryota</taxon>
        <taxon>Metazoa</taxon>
        <taxon>Spiralia</taxon>
        <taxon>Lophotrochozoa</taxon>
        <taxon>Platyhelminthes</taxon>
        <taxon>Rhabditophora</taxon>
        <taxon>Macrostomorpha</taxon>
        <taxon>Macrostomida</taxon>
        <taxon>Macrostomidae</taxon>
        <taxon>Macrostomum</taxon>
    </lineage>
</organism>
<reference evidence="1 2" key="1">
    <citation type="submission" date="2017-06" db="EMBL/GenBank/DDBJ databases">
        <title>A platform for efficient transgenesis in Macrostomum lignano, a flatworm model organism for stem cell research.</title>
        <authorList>
            <person name="Berezikov E."/>
        </authorList>
    </citation>
    <scope>NUCLEOTIDE SEQUENCE [LARGE SCALE GENOMIC DNA]</scope>
    <source>
        <strain evidence="1">DV1</strain>
        <tissue evidence="1">Whole organism</tissue>
    </source>
</reference>
<comment type="caution">
    <text evidence="1">The sequence shown here is derived from an EMBL/GenBank/DDBJ whole genome shotgun (WGS) entry which is preliminary data.</text>
</comment>